<dbReference type="AlphaFoldDB" id="A0A9D1E351"/>
<evidence type="ECO:0000313" key="1">
    <source>
        <dbReference type="EMBL" id="HIR65638.1"/>
    </source>
</evidence>
<comment type="caution">
    <text evidence="1">The sequence shown here is derived from an EMBL/GenBank/DDBJ whole genome shotgun (WGS) entry which is preliminary data.</text>
</comment>
<dbReference type="EMBL" id="DVHL01000016">
    <property type="protein sequence ID" value="HIR65638.1"/>
    <property type="molecule type" value="Genomic_DNA"/>
</dbReference>
<proteinExistence type="predicted"/>
<organism evidence="1 2">
    <name type="scientific">Candidatus Fimimonas gallinarum</name>
    <dbReference type="NCBI Taxonomy" id="2840821"/>
    <lineage>
        <taxon>Bacteria</taxon>
        <taxon>Pseudomonadati</taxon>
        <taxon>Myxococcota</taxon>
        <taxon>Myxococcia</taxon>
        <taxon>Myxococcales</taxon>
        <taxon>Cystobacterineae</taxon>
        <taxon>Myxococcaceae</taxon>
        <taxon>Myxococcaceae incertae sedis</taxon>
        <taxon>Candidatus Fimimonas</taxon>
    </lineage>
</organism>
<reference evidence="1" key="1">
    <citation type="submission" date="2020-10" db="EMBL/GenBank/DDBJ databases">
        <authorList>
            <person name="Gilroy R."/>
        </authorList>
    </citation>
    <scope>NUCLEOTIDE SEQUENCE</scope>
    <source>
        <strain evidence="1">CHK121-14286</strain>
    </source>
</reference>
<dbReference type="Proteomes" id="UP000824200">
    <property type="component" value="Unassembled WGS sequence"/>
</dbReference>
<name>A0A9D1E351_9BACT</name>
<accession>A0A9D1E351</accession>
<sequence>MRKKCGADPLFVCRTGSKLFCDSQKDNDYVAVFEKSDVDYIHLRINGDCVFCYTKDCFEKMLTFQMEDFFNMHSVIMLFANGENLVFGQNPFPRYNWWNYRTKTVSCLLNVMDKTLSPPFATNAFNEKMCIKNTIWLFATYFVLQNRHTQFTPKQQKLLQLCHDNKLPVQYLKRLRTALLQMQEGFTLEKSLTEDLP</sequence>
<evidence type="ECO:0000313" key="2">
    <source>
        <dbReference type="Proteomes" id="UP000824200"/>
    </source>
</evidence>
<reference evidence="1" key="2">
    <citation type="journal article" date="2021" name="PeerJ">
        <title>Extensive microbial diversity within the chicken gut microbiome revealed by metagenomics and culture.</title>
        <authorList>
            <person name="Gilroy R."/>
            <person name="Ravi A."/>
            <person name="Getino M."/>
            <person name="Pursley I."/>
            <person name="Horton D.L."/>
            <person name="Alikhan N.F."/>
            <person name="Baker D."/>
            <person name="Gharbi K."/>
            <person name="Hall N."/>
            <person name="Watson M."/>
            <person name="Adriaenssens E.M."/>
            <person name="Foster-Nyarko E."/>
            <person name="Jarju S."/>
            <person name="Secka A."/>
            <person name="Antonio M."/>
            <person name="Oren A."/>
            <person name="Chaudhuri R.R."/>
            <person name="La Ragione R."/>
            <person name="Hildebrand F."/>
            <person name="Pallen M.J."/>
        </authorList>
    </citation>
    <scope>NUCLEOTIDE SEQUENCE</scope>
    <source>
        <strain evidence="1">CHK121-14286</strain>
    </source>
</reference>
<gene>
    <name evidence="1" type="ORF">IAC95_01955</name>
</gene>
<protein>
    <submittedName>
        <fullName evidence="1">Uncharacterized protein</fullName>
    </submittedName>
</protein>